<dbReference type="Pfam" id="PF20151">
    <property type="entry name" value="DUF6533"/>
    <property type="match status" value="1"/>
</dbReference>
<evidence type="ECO:0000313" key="3">
    <source>
        <dbReference type="EMBL" id="EIW85794.1"/>
    </source>
</evidence>
<dbReference type="AlphaFoldDB" id="A0A5M3N431"/>
<keyword evidence="1" id="KW-1133">Transmembrane helix</keyword>
<feature type="transmembrane region" description="Helical" evidence="1">
    <location>
        <begin position="49"/>
        <end position="69"/>
    </location>
</feature>
<evidence type="ECO:0000259" key="2">
    <source>
        <dbReference type="Pfam" id="PF20151"/>
    </source>
</evidence>
<feature type="transmembrane region" description="Helical" evidence="1">
    <location>
        <begin position="16"/>
        <end position="37"/>
    </location>
</feature>
<evidence type="ECO:0000256" key="1">
    <source>
        <dbReference type="SAM" id="Phobius"/>
    </source>
</evidence>
<proteinExistence type="predicted"/>
<keyword evidence="4" id="KW-1185">Reference proteome</keyword>
<feature type="transmembrane region" description="Helical" evidence="1">
    <location>
        <begin position="81"/>
        <end position="104"/>
    </location>
</feature>
<keyword evidence="1" id="KW-0812">Transmembrane</keyword>
<organism evidence="3 4">
    <name type="scientific">Coniophora puteana (strain RWD-64-598)</name>
    <name type="common">Brown rot fungus</name>
    <dbReference type="NCBI Taxonomy" id="741705"/>
    <lineage>
        <taxon>Eukaryota</taxon>
        <taxon>Fungi</taxon>
        <taxon>Dikarya</taxon>
        <taxon>Basidiomycota</taxon>
        <taxon>Agaricomycotina</taxon>
        <taxon>Agaricomycetes</taxon>
        <taxon>Agaricomycetidae</taxon>
        <taxon>Boletales</taxon>
        <taxon>Coniophorineae</taxon>
        <taxon>Coniophoraceae</taxon>
        <taxon>Coniophora</taxon>
    </lineage>
</organism>
<gene>
    <name evidence="3" type="ORF">CONPUDRAFT_162883</name>
</gene>
<dbReference type="OrthoDB" id="3349377at2759"/>
<sequence length="300" mass="33922">METVTIVNSYVTRSQYAAILSYGDVALLVMVLYDWVIHLGEEVGLIWNKKPTCMTILYFLSLSSYSAYIDSPPPTCRSSKFIRTLLFVMFVVAQASALTGLVFITEKEINAYQYVGQGYCTVPDFKTSDSSWEDTLNVTCPIAFEIMICALALYRWSTRFRTSRRHLMQWSVNDVLTTLIRDNIMYFIIAVICLGITSRWALPAAEVEGFTSSAAWYINILYASQVCLFSMTGPRMILNIRKHYTNDDKVPRGTSRDTNPYQFTSVLEDASTNPEDSSMTYVSQSAWSGARSFSDLVEDA</sequence>
<name>A0A5M3N431_CONPW</name>
<feature type="transmembrane region" description="Helical" evidence="1">
    <location>
        <begin position="184"/>
        <end position="202"/>
    </location>
</feature>
<feature type="transmembrane region" description="Helical" evidence="1">
    <location>
        <begin position="214"/>
        <end position="232"/>
    </location>
</feature>
<evidence type="ECO:0000313" key="4">
    <source>
        <dbReference type="Proteomes" id="UP000053558"/>
    </source>
</evidence>
<dbReference type="EMBL" id="JH711574">
    <property type="protein sequence ID" value="EIW85794.1"/>
    <property type="molecule type" value="Genomic_DNA"/>
</dbReference>
<dbReference type="InterPro" id="IPR045340">
    <property type="entry name" value="DUF6533"/>
</dbReference>
<protein>
    <recommendedName>
        <fullName evidence="2">DUF6533 domain-containing protein</fullName>
    </recommendedName>
</protein>
<dbReference type="RefSeq" id="XP_007765164.1">
    <property type="nucleotide sequence ID" value="XM_007766974.1"/>
</dbReference>
<feature type="transmembrane region" description="Helical" evidence="1">
    <location>
        <begin position="136"/>
        <end position="156"/>
    </location>
</feature>
<comment type="caution">
    <text evidence="3">The sequence shown here is derived from an EMBL/GenBank/DDBJ whole genome shotgun (WGS) entry which is preliminary data.</text>
</comment>
<feature type="domain" description="DUF6533" evidence="2">
    <location>
        <begin position="22"/>
        <end position="60"/>
    </location>
</feature>
<keyword evidence="1" id="KW-0472">Membrane</keyword>
<reference evidence="4" key="1">
    <citation type="journal article" date="2012" name="Science">
        <title>The Paleozoic origin of enzymatic lignin decomposition reconstructed from 31 fungal genomes.</title>
        <authorList>
            <person name="Floudas D."/>
            <person name="Binder M."/>
            <person name="Riley R."/>
            <person name="Barry K."/>
            <person name="Blanchette R.A."/>
            <person name="Henrissat B."/>
            <person name="Martinez A.T."/>
            <person name="Otillar R."/>
            <person name="Spatafora J.W."/>
            <person name="Yadav J.S."/>
            <person name="Aerts A."/>
            <person name="Benoit I."/>
            <person name="Boyd A."/>
            <person name="Carlson A."/>
            <person name="Copeland A."/>
            <person name="Coutinho P.M."/>
            <person name="de Vries R.P."/>
            <person name="Ferreira P."/>
            <person name="Findley K."/>
            <person name="Foster B."/>
            <person name="Gaskell J."/>
            <person name="Glotzer D."/>
            <person name="Gorecki P."/>
            <person name="Heitman J."/>
            <person name="Hesse C."/>
            <person name="Hori C."/>
            <person name="Igarashi K."/>
            <person name="Jurgens J.A."/>
            <person name="Kallen N."/>
            <person name="Kersten P."/>
            <person name="Kohler A."/>
            <person name="Kuees U."/>
            <person name="Kumar T.K.A."/>
            <person name="Kuo A."/>
            <person name="LaButti K."/>
            <person name="Larrondo L.F."/>
            <person name="Lindquist E."/>
            <person name="Ling A."/>
            <person name="Lombard V."/>
            <person name="Lucas S."/>
            <person name="Lundell T."/>
            <person name="Martin R."/>
            <person name="McLaughlin D.J."/>
            <person name="Morgenstern I."/>
            <person name="Morin E."/>
            <person name="Murat C."/>
            <person name="Nagy L.G."/>
            <person name="Nolan M."/>
            <person name="Ohm R.A."/>
            <person name="Patyshakuliyeva A."/>
            <person name="Rokas A."/>
            <person name="Ruiz-Duenas F.J."/>
            <person name="Sabat G."/>
            <person name="Salamov A."/>
            <person name="Samejima M."/>
            <person name="Schmutz J."/>
            <person name="Slot J.C."/>
            <person name="St John F."/>
            <person name="Stenlid J."/>
            <person name="Sun H."/>
            <person name="Sun S."/>
            <person name="Syed K."/>
            <person name="Tsang A."/>
            <person name="Wiebenga A."/>
            <person name="Young D."/>
            <person name="Pisabarro A."/>
            <person name="Eastwood D.C."/>
            <person name="Martin F."/>
            <person name="Cullen D."/>
            <person name="Grigoriev I.V."/>
            <person name="Hibbett D.S."/>
        </authorList>
    </citation>
    <scope>NUCLEOTIDE SEQUENCE [LARGE SCALE GENOMIC DNA]</scope>
    <source>
        <strain evidence="4">RWD-64-598 SS2</strain>
    </source>
</reference>
<dbReference type="Proteomes" id="UP000053558">
    <property type="component" value="Unassembled WGS sequence"/>
</dbReference>
<accession>A0A5M3N431</accession>
<dbReference type="GeneID" id="19204806"/>
<dbReference type="KEGG" id="cput:CONPUDRAFT_162883"/>